<dbReference type="InterPro" id="IPR019270">
    <property type="entry name" value="DUF2283"/>
</dbReference>
<organism evidence="1 2">
    <name type="scientific">Gloeomargarita lithophora Alchichica-D10</name>
    <dbReference type="NCBI Taxonomy" id="1188229"/>
    <lineage>
        <taxon>Bacteria</taxon>
        <taxon>Bacillati</taxon>
        <taxon>Cyanobacteriota</taxon>
        <taxon>Cyanophyceae</taxon>
        <taxon>Gloeomargaritales</taxon>
        <taxon>Gloeomargaritaceae</taxon>
        <taxon>Gloeomargarita</taxon>
    </lineage>
</organism>
<reference evidence="1 2" key="1">
    <citation type="submission" date="2016-10" db="EMBL/GenBank/DDBJ databases">
        <title>Description of Gloeomargarita lithophora gen. nov., sp. nov., a thylakoid-bearing basal-branching cyanobacterium with intracellular carbonates, and proposal for Gloeomargaritales ord. nov.</title>
        <authorList>
            <person name="Moreira D."/>
            <person name="Tavera R."/>
            <person name="Benzerara K."/>
            <person name="Skouri-Panet F."/>
            <person name="Couradeau E."/>
            <person name="Gerard E."/>
            <person name="Loussert C."/>
            <person name="Novelo E."/>
            <person name="Zivanovic Y."/>
            <person name="Lopez-Garcia P."/>
        </authorList>
    </citation>
    <scope>NUCLEOTIDE SEQUENCE [LARGE SCALE GENOMIC DNA]</scope>
    <source>
        <strain evidence="1 2">D10</strain>
    </source>
</reference>
<dbReference type="PANTHER" id="PTHR37029:SF1">
    <property type="entry name" value="SSR1768 PROTEIN"/>
    <property type="match status" value="1"/>
</dbReference>
<name>A0A1J0ADI2_9CYAN</name>
<keyword evidence="2" id="KW-1185">Reference proteome</keyword>
<dbReference type="KEGG" id="glt:GlitD10_1671"/>
<dbReference type="PANTHER" id="PTHR37029">
    <property type="entry name" value="SSR1768 PROTEIN"/>
    <property type="match status" value="1"/>
</dbReference>
<evidence type="ECO:0000313" key="1">
    <source>
        <dbReference type="EMBL" id="APB33996.1"/>
    </source>
</evidence>
<protein>
    <submittedName>
        <fullName evidence="1">Putative conserved small protein</fullName>
    </submittedName>
</protein>
<dbReference type="Pfam" id="PF10049">
    <property type="entry name" value="DUF2283"/>
    <property type="match status" value="1"/>
</dbReference>
<sequence>MKIQYFEDTDTLYITFSQKSPRETREIDQNTLLDLDAEGQLCGMTIEHAKDRIGIPEVQYEKISAQQF</sequence>
<evidence type="ECO:0000313" key="2">
    <source>
        <dbReference type="Proteomes" id="UP000180235"/>
    </source>
</evidence>
<dbReference type="OrthoDB" id="9799670at2"/>
<dbReference type="RefSeq" id="WP_071454504.1">
    <property type="nucleotide sequence ID" value="NZ_CP017675.1"/>
</dbReference>
<dbReference type="STRING" id="1188229.GlitD10_1671"/>
<proteinExistence type="predicted"/>
<gene>
    <name evidence="1" type="ORF">GlitD10_1671</name>
</gene>
<dbReference type="EMBL" id="CP017675">
    <property type="protein sequence ID" value="APB33996.1"/>
    <property type="molecule type" value="Genomic_DNA"/>
</dbReference>
<dbReference type="Proteomes" id="UP000180235">
    <property type="component" value="Chromosome"/>
</dbReference>
<accession>A0A1J0ADI2</accession>
<dbReference type="AlphaFoldDB" id="A0A1J0ADI2"/>